<protein>
    <recommendedName>
        <fullName evidence="5">Phosphatidylethanolamine-binding protein</fullName>
    </recommendedName>
</protein>
<sequence>MPDPGSHGYDVRRTRLRSDHEKHGIPDQRADEEANAELEQEHPPRRPDDERAGGPRGVRGTSRGSPSLDEPASPAPGGITLRSSGFNDHAFIPERCSWDGGNVSPPLEWTTVPDGTAELVLVCEDVDAPGGSFIHWLVSGIPPTVTGMPEGQVPEGAVVGHNDYGERGWGGPRPPIGDSPHRYVFRLRAVDTPLGLDQNTPADQVSAAVRSHQIGSGTLVGLFAR</sequence>
<dbReference type="SUPFAM" id="SSF49777">
    <property type="entry name" value="PEBP-like"/>
    <property type="match status" value="1"/>
</dbReference>
<evidence type="ECO:0000256" key="2">
    <source>
        <dbReference type="SAM" id="MobiDB-lite"/>
    </source>
</evidence>
<dbReference type="Proteomes" id="UP001206128">
    <property type="component" value="Unassembled WGS sequence"/>
</dbReference>
<gene>
    <name evidence="3" type="ORF">LX83_001109</name>
</gene>
<accession>A0AAE3KFC1</accession>
<evidence type="ECO:0008006" key="5">
    <source>
        <dbReference type="Google" id="ProtNLM"/>
    </source>
</evidence>
<dbReference type="Pfam" id="PF01161">
    <property type="entry name" value="PBP"/>
    <property type="match status" value="1"/>
</dbReference>
<feature type="compositionally biased region" description="Basic and acidic residues" evidence="2">
    <location>
        <begin position="9"/>
        <end position="32"/>
    </location>
</feature>
<name>A0AAE3KFC1_9PSEU</name>
<dbReference type="AlphaFoldDB" id="A0AAE3KFC1"/>
<evidence type="ECO:0000313" key="4">
    <source>
        <dbReference type="Proteomes" id="UP001206128"/>
    </source>
</evidence>
<dbReference type="PANTHER" id="PTHR30289">
    <property type="entry name" value="UNCHARACTERIZED PROTEIN YBCL-RELATED"/>
    <property type="match status" value="1"/>
</dbReference>
<comment type="caution">
    <text evidence="3">The sequence shown here is derived from an EMBL/GenBank/DDBJ whole genome shotgun (WGS) entry which is preliminary data.</text>
</comment>
<comment type="similarity">
    <text evidence="1">Belongs to the UPF0098 family.</text>
</comment>
<reference evidence="3" key="1">
    <citation type="submission" date="2022-06" db="EMBL/GenBank/DDBJ databases">
        <title>Genomic Encyclopedia of Archaeal and Bacterial Type Strains, Phase II (KMG-II): from individual species to whole genera.</title>
        <authorList>
            <person name="Goeker M."/>
        </authorList>
    </citation>
    <scope>NUCLEOTIDE SEQUENCE</scope>
    <source>
        <strain evidence="3">DSM 43935</strain>
    </source>
</reference>
<dbReference type="RefSeq" id="WP_308203915.1">
    <property type="nucleotide sequence ID" value="NZ_JAMTCK010000002.1"/>
</dbReference>
<dbReference type="InterPro" id="IPR008914">
    <property type="entry name" value="PEBP"/>
</dbReference>
<dbReference type="InterPro" id="IPR005247">
    <property type="entry name" value="YbhB_YbcL/LppC-like"/>
</dbReference>
<dbReference type="CDD" id="cd00865">
    <property type="entry name" value="PEBP_bact_arch"/>
    <property type="match status" value="1"/>
</dbReference>
<dbReference type="PANTHER" id="PTHR30289:SF1">
    <property type="entry name" value="PEBP (PHOSPHATIDYLETHANOLAMINE-BINDING PROTEIN) FAMILY PROTEIN"/>
    <property type="match status" value="1"/>
</dbReference>
<dbReference type="NCBIfam" id="TIGR00481">
    <property type="entry name" value="YbhB/YbcL family Raf kinase inhibitor-like protein"/>
    <property type="match status" value="1"/>
</dbReference>
<feature type="region of interest" description="Disordered" evidence="2">
    <location>
        <begin position="1"/>
        <end position="86"/>
    </location>
</feature>
<dbReference type="EMBL" id="JAMTCK010000002">
    <property type="protein sequence ID" value="MCP2164269.1"/>
    <property type="molecule type" value="Genomic_DNA"/>
</dbReference>
<evidence type="ECO:0000313" key="3">
    <source>
        <dbReference type="EMBL" id="MCP2164269.1"/>
    </source>
</evidence>
<feature type="compositionally biased region" description="Basic and acidic residues" evidence="2">
    <location>
        <begin position="39"/>
        <end position="53"/>
    </location>
</feature>
<evidence type="ECO:0000256" key="1">
    <source>
        <dbReference type="ARBA" id="ARBA00007120"/>
    </source>
</evidence>
<keyword evidence="4" id="KW-1185">Reference proteome</keyword>
<proteinExistence type="inferred from homology"/>
<dbReference type="InterPro" id="IPR036610">
    <property type="entry name" value="PEBP-like_sf"/>
</dbReference>
<organism evidence="3 4">
    <name type="scientific">Goodfellowiella coeruleoviolacea</name>
    <dbReference type="NCBI Taxonomy" id="334858"/>
    <lineage>
        <taxon>Bacteria</taxon>
        <taxon>Bacillati</taxon>
        <taxon>Actinomycetota</taxon>
        <taxon>Actinomycetes</taxon>
        <taxon>Pseudonocardiales</taxon>
        <taxon>Pseudonocardiaceae</taxon>
        <taxon>Goodfellowiella</taxon>
    </lineage>
</organism>
<dbReference type="Gene3D" id="3.90.280.10">
    <property type="entry name" value="PEBP-like"/>
    <property type="match status" value="1"/>
</dbReference>